<dbReference type="RefSeq" id="WP_209700896.1">
    <property type="nucleotide sequence ID" value="NZ_JAGGLM010000002.1"/>
</dbReference>
<dbReference type="PROSITE" id="PS00092">
    <property type="entry name" value="N6_MTASE"/>
    <property type="match status" value="1"/>
</dbReference>
<dbReference type="InterPro" id="IPR012327">
    <property type="entry name" value="MeTrfase_D12"/>
</dbReference>
<dbReference type="InterPro" id="IPR029063">
    <property type="entry name" value="SAM-dependent_MTases_sf"/>
</dbReference>
<dbReference type="NCBIfam" id="TIGR00571">
    <property type="entry name" value="dam"/>
    <property type="match status" value="1"/>
</dbReference>
<dbReference type="PIRSF" id="PIRSF000398">
    <property type="entry name" value="M_m6A_EcoRV"/>
    <property type="match status" value="1"/>
</dbReference>
<dbReference type="GO" id="GO:0032259">
    <property type="term" value="P:methylation"/>
    <property type="evidence" value="ECO:0007669"/>
    <property type="project" value="UniProtKB-KW"/>
</dbReference>
<dbReference type="Gene3D" id="1.10.1020.10">
    <property type="entry name" value="Adenine-specific Methyltransferase, Domain 2"/>
    <property type="match status" value="1"/>
</dbReference>
<comment type="catalytic activity">
    <reaction evidence="6 7">
        <text>a 2'-deoxyadenosine in DNA + S-adenosyl-L-methionine = an N(6)-methyl-2'-deoxyadenosine in DNA + S-adenosyl-L-homocysteine + H(+)</text>
        <dbReference type="Rhea" id="RHEA:15197"/>
        <dbReference type="Rhea" id="RHEA-COMP:12418"/>
        <dbReference type="Rhea" id="RHEA-COMP:12419"/>
        <dbReference type="ChEBI" id="CHEBI:15378"/>
        <dbReference type="ChEBI" id="CHEBI:57856"/>
        <dbReference type="ChEBI" id="CHEBI:59789"/>
        <dbReference type="ChEBI" id="CHEBI:90615"/>
        <dbReference type="ChEBI" id="CHEBI:90616"/>
        <dbReference type="EC" id="2.1.1.72"/>
    </reaction>
</comment>
<keyword evidence="4 7" id="KW-0808">Transferase</keyword>
<comment type="similarity">
    <text evidence="1 7">Belongs to the N(4)/N(6)-methyltransferase family.</text>
</comment>
<dbReference type="InterPro" id="IPR002052">
    <property type="entry name" value="DNA_methylase_N6_adenine_CS"/>
</dbReference>
<keyword evidence="5 7" id="KW-0949">S-adenosyl-L-methionine</keyword>
<accession>A0ABS4KQT8</accession>
<keyword evidence="9" id="KW-1185">Reference proteome</keyword>
<evidence type="ECO:0000256" key="4">
    <source>
        <dbReference type="ARBA" id="ARBA00022679"/>
    </source>
</evidence>
<organism evidence="8 9">
    <name type="scientific">Clostridium algifaecis</name>
    <dbReference type="NCBI Taxonomy" id="1472040"/>
    <lineage>
        <taxon>Bacteria</taxon>
        <taxon>Bacillati</taxon>
        <taxon>Bacillota</taxon>
        <taxon>Clostridia</taxon>
        <taxon>Eubacteriales</taxon>
        <taxon>Clostridiaceae</taxon>
        <taxon>Clostridium</taxon>
    </lineage>
</organism>
<dbReference type="Gene3D" id="3.40.50.150">
    <property type="entry name" value="Vaccinia Virus protein VP39"/>
    <property type="match status" value="1"/>
</dbReference>
<dbReference type="PANTHER" id="PTHR30481:SF3">
    <property type="entry name" value="DNA ADENINE METHYLASE"/>
    <property type="match status" value="1"/>
</dbReference>
<proteinExistence type="inferred from homology"/>
<dbReference type="Pfam" id="PF02086">
    <property type="entry name" value="MethyltransfD12"/>
    <property type="match status" value="1"/>
</dbReference>
<evidence type="ECO:0000313" key="9">
    <source>
        <dbReference type="Proteomes" id="UP001519307"/>
    </source>
</evidence>
<evidence type="ECO:0000256" key="3">
    <source>
        <dbReference type="ARBA" id="ARBA00022603"/>
    </source>
</evidence>
<dbReference type="EC" id="2.1.1.72" evidence="2 7"/>
<comment type="caution">
    <text evidence="8">The sequence shown here is derived from an EMBL/GenBank/DDBJ whole genome shotgun (WGS) entry which is preliminary data.</text>
</comment>
<protein>
    <recommendedName>
        <fullName evidence="2 7">Site-specific DNA-methyltransferase (adenine-specific)</fullName>
        <ecNumber evidence="2 7">2.1.1.72</ecNumber>
    </recommendedName>
</protein>
<dbReference type="InterPro" id="IPR023095">
    <property type="entry name" value="Ade_MeTrfase_dom_2"/>
</dbReference>
<reference evidence="8 9" key="1">
    <citation type="submission" date="2021-03" db="EMBL/GenBank/DDBJ databases">
        <title>Genomic Encyclopedia of Type Strains, Phase IV (KMG-IV): sequencing the most valuable type-strain genomes for metagenomic binning, comparative biology and taxonomic classification.</title>
        <authorList>
            <person name="Goeker M."/>
        </authorList>
    </citation>
    <scope>NUCLEOTIDE SEQUENCE [LARGE SCALE GENOMIC DNA]</scope>
    <source>
        <strain evidence="8 9">DSM 28783</strain>
    </source>
</reference>
<evidence type="ECO:0000256" key="7">
    <source>
        <dbReference type="RuleBase" id="RU361257"/>
    </source>
</evidence>
<dbReference type="SUPFAM" id="SSF53335">
    <property type="entry name" value="S-adenosyl-L-methionine-dependent methyltransferases"/>
    <property type="match status" value="1"/>
</dbReference>
<keyword evidence="3 7" id="KW-0489">Methyltransferase</keyword>
<dbReference type="GO" id="GO:0009007">
    <property type="term" value="F:site-specific DNA-methyltransferase (adenine-specific) activity"/>
    <property type="evidence" value="ECO:0007669"/>
    <property type="project" value="UniProtKB-EC"/>
</dbReference>
<dbReference type="Proteomes" id="UP001519307">
    <property type="component" value="Unassembled WGS sequence"/>
</dbReference>
<evidence type="ECO:0000256" key="1">
    <source>
        <dbReference type="ARBA" id="ARBA00006594"/>
    </source>
</evidence>
<dbReference type="PANTHER" id="PTHR30481">
    <property type="entry name" value="DNA ADENINE METHYLASE"/>
    <property type="match status" value="1"/>
</dbReference>
<evidence type="ECO:0000256" key="2">
    <source>
        <dbReference type="ARBA" id="ARBA00011900"/>
    </source>
</evidence>
<gene>
    <name evidence="8" type="ORF">J2Z42_000620</name>
</gene>
<name>A0ABS4KQT8_9CLOT</name>
<evidence type="ECO:0000256" key="6">
    <source>
        <dbReference type="ARBA" id="ARBA00047942"/>
    </source>
</evidence>
<dbReference type="EMBL" id="JAGGLM010000002">
    <property type="protein sequence ID" value="MBP2031955.1"/>
    <property type="molecule type" value="Genomic_DNA"/>
</dbReference>
<evidence type="ECO:0000313" key="8">
    <source>
        <dbReference type="EMBL" id="MBP2031955.1"/>
    </source>
</evidence>
<sequence length="280" mass="32701">MKNNLIQPFVKWVGGKRQLLSEIKEYIPKGNFKYYEPFVGGGAVFFSLQRKNAVINDLNSELINVYEVIKNDVEGLIRSLMNHKITEKYYYELRSEDRSEEYKTYSKVKKASRFIYLNKTCYNGLYRVNSSGYFNTPFGKYKNPNVVNDTVLRTVHKYLNESRIAIRNVDFEEALKGIRKNSFVYFDPPYDPVSDSSNFTGYTASGFNRDEQIRLKKLCDKLNKKGVKFLLSNSNTEFIRELYKDYNDKIKVVGATRAINSKATKRGEVEEVLIRNYDLE</sequence>
<evidence type="ECO:0000256" key="5">
    <source>
        <dbReference type="ARBA" id="ARBA00022691"/>
    </source>
</evidence>
<dbReference type="PRINTS" id="PR00505">
    <property type="entry name" value="D12N6MTFRASE"/>
</dbReference>
<dbReference type="InterPro" id="IPR012263">
    <property type="entry name" value="M_m6A_EcoRV"/>
</dbReference>